<reference evidence="1" key="1">
    <citation type="submission" date="2018-11" db="EMBL/GenBank/DDBJ databases">
        <authorList>
            <consortium name="Pathogen Informatics"/>
        </authorList>
    </citation>
    <scope>NUCLEOTIDE SEQUENCE</scope>
</reference>
<comment type="caution">
    <text evidence="1">The sequence shown here is derived from an EMBL/GenBank/DDBJ whole genome shotgun (WGS) entry which is preliminary data.</text>
</comment>
<proteinExistence type="predicted"/>
<dbReference type="EMBL" id="CAAALY010246594">
    <property type="protein sequence ID" value="VEL33875.1"/>
    <property type="molecule type" value="Genomic_DNA"/>
</dbReference>
<gene>
    <name evidence="1" type="ORF">PXEA_LOCUS27315</name>
</gene>
<dbReference type="Proteomes" id="UP000784294">
    <property type="component" value="Unassembled WGS sequence"/>
</dbReference>
<sequence>MFHVFLPLRFATPTSSELATRLEKRYFKALSLCRCNDDLKTDIFIRGSVAGVFNGRRYSRSRSALCAWPSRSKTG</sequence>
<organism evidence="1 2">
    <name type="scientific">Protopolystoma xenopodis</name>
    <dbReference type="NCBI Taxonomy" id="117903"/>
    <lineage>
        <taxon>Eukaryota</taxon>
        <taxon>Metazoa</taxon>
        <taxon>Spiralia</taxon>
        <taxon>Lophotrochozoa</taxon>
        <taxon>Platyhelminthes</taxon>
        <taxon>Monogenea</taxon>
        <taxon>Polyopisthocotylea</taxon>
        <taxon>Polystomatidea</taxon>
        <taxon>Polystomatidae</taxon>
        <taxon>Protopolystoma</taxon>
    </lineage>
</organism>
<name>A0A3S5CMV9_9PLAT</name>
<keyword evidence="2" id="KW-1185">Reference proteome</keyword>
<evidence type="ECO:0000313" key="2">
    <source>
        <dbReference type="Proteomes" id="UP000784294"/>
    </source>
</evidence>
<dbReference type="AlphaFoldDB" id="A0A3S5CMV9"/>
<protein>
    <submittedName>
        <fullName evidence="1">Uncharacterized protein</fullName>
    </submittedName>
</protein>
<evidence type="ECO:0000313" key="1">
    <source>
        <dbReference type="EMBL" id="VEL33875.1"/>
    </source>
</evidence>
<accession>A0A3S5CMV9</accession>